<dbReference type="InterPro" id="IPR001242">
    <property type="entry name" value="Condensation_dom"/>
</dbReference>
<dbReference type="CDD" id="cd17646">
    <property type="entry name" value="A_NRPS_AB3403-like"/>
    <property type="match status" value="1"/>
</dbReference>
<dbReference type="SUPFAM" id="SSF47336">
    <property type="entry name" value="ACP-like"/>
    <property type="match status" value="3"/>
</dbReference>
<protein>
    <submittedName>
        <fullName evidence="7">Amino acid adenylation domain-containing protein</fullName>
    </submittedName>
</protein>
<dbReference type="PROSITE" id="PS00455">
    <property type="entry name" value="AMP_BINDING"/>
    <property type="match status" value="3"/>
</dbReference>
<keyword evidence="2" id="KW-0596">Phosphopantetheine</keyword>
<dbReference type="NCBIfam" id="TIGR01720">
    <property type="entry name" value="NRPS-para261"/>
    <property type="match status" value="1"/>
</dbReference>
<dbReference type="InterPro" id="IPR020806">
    <property type="entry name" value="PKS_PP-bd"/>
</dbReference>
<dbReference type="InterPro" id="IPR010060">
    <property type="entry name" value="NRPS_synth"/>
</dbReference>
<feature type="domain" description="Carrier" evidence="6">
    <location>
        <begin position="3328"/>
        <end position="3402"/>
    </location>
</feature>
<comment type="cofactor">
    <cofactor evidence="1">
        <name>pantetheine 4'-phosphate</name>
        <dbReference type="ChEBI" id="CHEBI:47942"/>
    </cofactor>
</comment>
<dbReference type="InterPro" id="IPR006162">
    <property type="entry name" value="Ppantetheine_attach_site"/>
</dbReference>
<sequence>MTAKKSGLEDVLPLTPLQEGLLFHALYDGDAPDVYTVSMTLELAGPLDPSRLQAAGQALLDRHANLRAGFRRTAKGTTVAAIPTRARLPWTIHDVSSVAEAERLVEEDRQQRFDMARPPLVRMMLVRLGPEHHRLTIAHHHILLDGWSAPLMVKELLDLYSRPGSLPPVAPYKAYLAWLSKWDKKAAAEAWRQALAGLDEPTRIAPASTSAGVPDPVGTVLDSSLSARLTGLARSHGLTLNTVVQAAWGLLLARTIGRDDVVFGATVSGRPPQLPGVESMIGLFINTVPVRVQVRPEESVSTLLRRLQDEQAALIEHQYLGLADIQRLAGQGELFDTLTVFESYPSDDGDPVPGLSVTQIDDQDATHYPLVLIADPGDRIGLEIRYRADVVPSSQASALLGRLTRILEAFAADPAVPVGRISLLDPAERATVLGEWAGSVEGISLTTFPQRFAEMAAEFPGHTAVVLGDEQVSYAELDARSARLARALAARGVGPGDVVAVALPRSTDLVTALVGVLRSGAAYLALDLDYPADRLAYMIEDARPVCVVSHTAVPGGLPVIDVASDGDAVPTEPGLLDAAYVIYTSGSTGRPKGVVMTHEGAAKLLATQQRRLGLDETTRSPLFASPSFDLAYWELCWALLSGGTLIVVPAGLRVPGAPLVDYLTKQEITQVALPPSVLGALPAGVELPQGITLMVGTEEVPARLVERFATGRRMFNCYGPTETSVNATLYQVPPTVDGSVPIGFPDPGQTAYVLDSGLNPVPPGTVGELYLGGLGLARGYLNRPGLTAERFLPDPFGPAGSRMYRTGDLVRWNASGALEFVGRADHQVKIRGFRVELGEIEAVVARQPGVDQAAVVLRTDNGVKRIVAYVVGRDSATDANAQRSEGFYPGAQRLDGLGVDAQRAGGADPVASSFDLRAGVAAVLPDYMVPSAFVRLDALPVSVNGKLDRNALPAPEFGSAAGGRQPRTPREKLLCDVFADVLGVASVGIDDDFFALGGDSIMSMQLVGRARAAGLVLTPRQVFQNRTPARLVAVAGTVSTADAVPAALSLVTLTDADRRELAALPGEAREVLPLSPLQSGLLFHTLLDDAGPDVYTVRMVLNLTGQIDPARLREAAQALLNRHGNLAASFHNLTSGTAVSVIPTSPNLFWTEADVTGDDQAWEQLLAEQGRRFDPAVGPLVRFALARTGPAEHRLVITMHHLLLDGWSRGPLMSELSALYRSLDAPSSVRPYRDYLAWLAGQDRRVAEQTWASALRGLAEPTRVAPVEGQLAALAPSVVEVALSEERTAALTALARARGLTLNTVVQAAWALLLARLTGRDDVVFGATVSGRPAQLPGVEDMIGLFINTVPVRVRLRAEESVRTLLERLQDEQSALMEHQYLSLSDIQRAAGGGELFDTLLVFENYPDNEDDGDDGGLPITGTDGHDATHYPLTLIAEPGATLRLAVEYRSDLFEDAHAARLADALKNIVDALATGLDAPVGRIGLLPALPAGGQGLIVETPATTLPELLTEQAAATPDAVALTGPNGTTLTYRELDERTDHLAHVLAAVGAGPETVVAIALPRSVDLVVAIHAVEKSGAAYLPLDLDHPRARLDSMLADAQPVALIATDPTLFDGPVIEPTATSTSLNVEQHASDSLNVEQQVNGSLDTEQQVNGSLNVAQQVNGSLNVAQRASDSLDTEQQVNGSLSAEQDVSGSLNVAQRASDSLNTEQQVSDSLNVEQQVSGSLNVAQQVSDSLIVAQQVSGSLNAVQDVSGSRKSMTALPGPRDVAYVIYTSGSTGKPKGVAVEHAGIVNRLRWMQAEYGLTADDRVLQKTPAGFDVSVWEFFWPLITGASLVVARADGHRDPAYLAELIQRERVTTVHFVPSMLAAFLGEPAAAACTSLRRVICSGEALPSALAERFRELLPNAELHNLYGPTEASVDVTSWRAGPGAGEVAASFGATSEPVGRKAEESVGVISELVGRGAEESVGVGSGVAEASGGVGRSTVPIGGPVWNTRVTVLDAFLRPVPVGVPGELYLSGVQLARGYRGRPGLTAERFVADPFGGPGERMYRTGDLVRWVAPGVLEFLGRGDGQVKIRGLRVELGEIEAALTAQAGIDTAVVLLREDRPGVAHLVAYVIGSKAVDEPALRRVLPDHMVPSASVRLDALPVSVNGKLDRAALPAPDFAAASGGAAARNPREQLLCDLFAEVLSVPTVGVDDDFFRLGGDSIISIQLAGRARAAGLSLTLRQIFQLRTPAALAAAAGAAFTAEAGEGSLIELTDAETAEIAGLGIDVAEVLPLSPLQAGLLFHASFDDGGLDLYTVQMVFDLPSSIEPNRLRAAAQALLQRHANLRASFHQLGSGRPVAVVARAAALPWSEADLSKLDERETDEAWQQCLAEEGRRFDPAVAPLLRMMLVRTRNGYRLVLTHQHMLLDGWSRGPLMDQLAALYAGTTDADPVPYRDFVAWLAAQDRTAAEEAWRTALDGVVDATRLAPADPQREPLVPWLIEQELPADVTTALTALARSRGLTLNTLVQAAWSIVLGRLTGRDDVVFGATVSGRPAQLPGVERMIGLFINTVPVRVKLDPAEAVLNLLDRVQEEQSSLLDHQYLGLADIQRLAGAGELFDTLLIVENYPDRSEDGFEDAAEAGGRDATHYPLTWVIDPGEQLRVGLEHRPDLFPAPVATRIVTALTTVLTAFATDPTRPIGRLDLVPGPAHPAAETNGFAQSAAETNGFAQSAAETDGFAQSVVETDGFAHPAVETDGFAQSGVKADGFAQSTVETDGFAHPAVETSGFAQSGGEVNGFAQSGDEVNGFARSVAEVNGGEGVEDRAGWNLPAPAVGEDLTIAQIFERQAAESPDELAVVCGGVRWTFAELNQRANKLARLLVSRGAGPEDVVALAMPRTADAIAAILAVLKSGAAYLPIDPAYPKARREAMIEDARPLLVVGVDGLRVDDAAVITQPGHNIGDDERVRPAKAQHPAYVIYTSGSTGRPKGVVVTHRNLVNLFRSHREQLHRPAQVRTGRRHLRVGHAWSFAFDASWQPQLWLLDGHALHIVDEQTQRDPERLARQIRDEGIDFIELTPSHFAQVAEAGLIRDGRCPLAVVGVGGEAIPPALWARLGSLPGTEAFNLYGPTEATVDALSARIADSPAPVIGRAVGGARAYVLDNALRPVPTGIAGELYVAGEGLARGYLGRPGQTAERFVPDPYGPAGSRMYRTGDLVRWTEQGQVEYLGRVDEQIKIRGYRVELGEIESVLAARPGVAEAVVLARADRPGVHLLAGYVVAPENFDLDALRKSIADELPDYMVPSALIRLDRLPTLANGKINRAALPAPQVAAAGEGRAPESERERTLADVFATALGVPAVDAETDFFLLGGDSIVAMRLVGLARAAGLRVTPRQIFAERTVESLALVATAAVPSEDRAGDGIGAFPLTPVMRWLSEVDGPTRGFNQSAVVQVPANLGWEPLLTALQALADKHDMLRARLTPPKANAGNETAGNANAGDWIAEVLPAGSSRAEDWTTRVDVTGRNMWEAVATQAKIAQAGLDPATGTMIRAVWFDAGPSAPGRLLLLVHHLAVDGVSWRVLLPELGAFWRDAVAGRTPDITPTATSFRRWATGLAAQALDPARVAELPMWTEIVGKGQPLPVRRPLDPSVDVAATLLDLSLALPVDVTEALLTRVPAALGATINDVLLGALGVAVTRWRGGDAVLVALEGHGREEHLVAGADLSGTVGWFTNIFPVCLDTSGIDVEGGGPAVAAAVERVRGNLASLPDNGMGYGMLRYLNPATGPQLAALPHPPIQFNYMGRFDFPETVDWEYAPEAEAAENGADDGMPETYELVVNAQTEDRAGGPQLTATWAWPSAVLTEESAGALARGWFDALQELAAHVSDNPEENR</sequence>
<dbReference type="RefSeq" id="WP_267560616.1">
    <property type="nucleotide sequence ID" value="NZ_JAPNTZ010000001.1"/>
</dbReference>
<organism evidence="7 8">
    <name type="scientific">Paractinoplanes pyxinae</name>
    <dbReference type="NCBI Taxonomy" id="2997416"/>
    <lineage>
        <taxon>Bacteria</taxon>
        <taxon>Bacillati</taxon>
        <taxon>Actinomycetota</taxon>
        <taxon>Actinomycetes</taxon>
        <taxon>Micromonosporales</taxon>
        <taxon>Micromonosporaceae</taxon>
        <taxon>Paractinoplanes</taxon>
    </lineage>
</organism>
<dbReference type="Proteomes" id="UP001151002">
    <property type="component" value="Unassembled WGS sequence"/>
</dbReference>
<dbReference type="InterPro" id="IPR045851">
    <property type="entry name" value="AMP-bd_C_sf"/>
</dbReference>
<evidence type="ECO:0000256" key="4">
    <source>
        <dbReference type="ARBA" id="ARBA00022737"/>
    </source>
</evidence>
<comment type="caution">
    <text evidence="7">The sequence shown here is derived from an EMBL/GenBank/DDBJ whole genome shotgun (WGS) entry which is preliminary data.</text>
</comment>
<dbReference type="SMART" id="SM00823">
    <property type="entry name" value="PKS_PP"/>
    <property type="match status" value="3"/>
</dbReference>
<dbReference type="Pfam" id="PF00668">
    <property type="entry name" value="Condensation"/>
    <property type="match status" value="4"/>
</dbReference>
<dbReference type="PROSITE" id="PS50075">
    <property type="entry name" value="CARRIER"/>
    <property type="match status" value="3"/>
</dbReference>
<evidence type="ECO:0000256" key="3">
    <source>
        <dbReference type="ARBA" id="ARBA00022553"/>
    </source>
</evidence>
<dbReference type="Pfam" id="PF13193">
    <property type="entry name" value="AMP-binding_C"/>
    <property type="match status" value="1"/>
</dbReference>
<dbReference type="EMBL" id="JAPNTZ010000001">
    <property type="protein sequence ID" value="MCY1136837.1"/>
    <property type="molecule type" value="Genomic_DNA"/>
</dbReference>
<feature type="domain" description="Carrier" evidence="6">
    <location>
        <begin position="2176"/>
        <end position="2250"/>
    </location>
</feature>
<dbReference type="Pfam" id="PF00501">
    <property type="entry name" value="AMP-binding"/>
    <property type="match status" value="3"/>
</dbReference>
<dbReference type="InterPro" id="IPR025110">
    <property type="entry name" value="AMP-bd_C"/>
</dbReference>
<evidence type="ECO:0000313" key="7">
    <source>
        <dbReference type="EMBL" id="MCY1136837.1"/>
    </source>
</evidence>
<dbReference type="InterPro" id="IPR010071">
    <property type="entry name" value="AA_adenyl_dom"/>
</dbReference>
<dbReference type="Gene3D" id="3.30.300.30">
    <property type="match status" value="3"/>
</dbReference>
<dbReference type="InterPro" id="IPR009081">
    <property type="entry name" value="PP-bd_ACP"/>
</dbReference>
<proteinExistence type="predicted"/>
<dbReference type="SUPFAM" id="SSF52777">
    <property type="entry name" value="CoA-dependent acyltransferases"/>
    <property type="match status" value="8"/>
</dbReference>
<dbReference type="Gene3D" id="3.40.50.12780">
    <property type="entry name" value="N-terminal domain of ligase-like"/>
    <property type="match status" value="3"/>
</dbReference>
<evidence type="ECO:0000256" key="5">
    <source>
        <dbReference type="ARBA" id="ARBA00023194"/>
    </source>
</evidence>
<dbReference type="InterPro" id="IPR023213">
    <property type="entry name" value="CAT-like_dom_sf"/>
</dbReference>
<reference evidence="7" key="1">
    <citation type="submission" date="2022-11" db="EMBL/GenBank/DDBJ databases">
        <authorList>
            <person name="Somphong A."/>
            <person name="Phongsopitanun W."/>
        </authorList>
    </citation>
    <scope>NUCLEOTIDE SEQUENCE</scope>
    <source>
        <strain evidence="7">Pm04-4</strain>
    </source>
</reference>
<dbReference type="PANTHER" id="PTHR45527">
    <property type="entry name" value="NONRIBOSOMAL PEPTIDE SYNTHETASE"/>
    <property type="match status" value="1"/>
</dbReference>
<feature type="domain" description="Carrier" evidence="6">
    <location>
        <begin position="965"/>
        <end position="1039"/>
    </location>
</feature>
<dbReference type="Gene3D" id="3.40.50.980">
    <property type="match status" value="4"/>
</dbReference>
<dbReference type="Gene3D" id="1.10.1200.10">
    <property type="entry name" value="ACP-like"/>
    <property type="match status" value="3"/>
</dbReference>
<evidence type="ECO:0000256" key="2">
    <source>
        <dbReference type="ARBA" id="ARBA00022450"/>
    </source>
</evidence>
<dbReference type="CDD" id="cd19543">
    <property type="entry name" value="DCL_NRPS"/>
    <property type="match status" value="3"/>
</dbReference>
<dbReference type="CDD" id="cd05930">
    <property type="entry name" value="A_NRPS"/>
    <property type="match status" value="1"/>
</dbReference>
<dbReference type="Gene3D" id="3.30.559.10">
    <property type="entry name" value="Chloramphenicol acetyltransferase-like domain"/>
    <property type="match status" value="4"/>
</dbReference>
<gene>
    <name evidence="7" type="ORF">OWR29_02425</name>
</gene>
<dbReference type="InterPro" id="IPR000873">
    <property type="entry name" value="AMP-dep_synth/lig_dom"/>
</dbReference>
<dbReference type="PROSITE" id="PS00012">
    <property type="entry name" value="PHOSPHOPANTETHEINE"/>
    <property type="match status" value="3"/>
</dbReference>
<dbReference type="InterPro" id="IPR036736">
    <property type="entry name" value="ACP-like_sf"/>
</dbReference>
<evidence type="ECO:0000259" key="6">
    <source>
        <dbReference type="PROSITE" id="PS50075"/>
    </source>
</evidence>
<dbReference type="PANTHER" id="PTHR45527:SF1">
    <property type="entry name" value="FATTY ACID SYNTHASE"/>
    <property type="match status" value="1"/>
</dbReference>
<dbReference type="InterPro" id="IPR020845">
    <property type="entry name" value="AMP-binding_CS"/>
</dbReference>
<dbReference type="Pfam" id="PF00550">
    <property type="entry name" value="PP-binding"/>
    <property type="match status" value="3"/>
</dbReference>
<keyword evidence="4" id="KW-0677">Repeat</keyword>
<dbReference type="NCBIfam" id="NF003417">
    <property type="entry name" value="PRK04813.1"/>
    <property type="match status" value="6"/>
</dbReference>
<accession>A0ABT4ARF8</accession>
<keyword evidence="3" id="KW-0597">Phosphoprotein</keyword>
<dbReference type="Gene3D" id="3.30.559.30">
    <property type="entry name" value="Nonribosomal peptide synthetase, condensation domain"/>
    <property type="match status" value="4"/>
</dbReference>
<dbReference type="SUPFAM" id="SSF56801">
    <property type="entry name" value="Acetyl-CoA synthetase-like"/>
    <property type="match status" value="3"/>
</dbReference>
<evidence type="ECO:0000256" key="1">
    <source>
        <dbReference type="ARBA" id="ARBA00001957"/>
    </source>
</evidence>
<keyword evidence="8" id="KW-1185">Reference proteome</keyword>
<evidence type="ECO:0000313" key="8">
    <source>
        <dbReference type="Proteomes" id="UP001151002"/>
    </source>
</evidence>
<dbReference type="InterPro" id="IPR042099">
    <property type="entry name" value="ANL_N_sf"/>
</dbReference>
<dbReference type="Gene3D" id="2.30.38.10">
    <property type="entry name" value="Luciferase, Domain 3"/>
    <property type="match status" value="1"/>
</dbReference>
<dbReference type="NCBIfam" id="TIGR01733">
    <property type="entry name" value="AA-adenyl-dom"/>
    <property type="match status" value="2"/>
</dbReference>
<name>A0ABT4ARF8_9ACTN</name>
<keyword evidence="5" id="KW-0045">Antibiotic biosynthesis</keyword>